<dbReference type="InParanoid" id="A0A420WF03"/>
<dbReference type="RefSeq" id="WP_121102367.1">
    <property type="nucleotide sequence ID" value="NZ_RBII01000002.1"/>
</dbReference>
<comment type="caution">
    <text evidence="1">The sequence shown here is derived from an EMBL/GenBank/DDBJ whole genome shotgun (WGS) entry which is preliminary data.</text>
</comment>
<protein>
    <submittedName>
        <fullName evidence="1">Uncharacterized protein</fullName>
    </submittedName>
</protein>
<organism evidence="1 2">
    <name type="scientific">Litorimonas taeanensis</name>
    <dbReference type="NCBI Taxonomy" id="568099"/>
    <lineage>
        <taxon>Bacteria</taxon>
        <taxon>Pseudomonadati</taxon>
        <taxon>Pseudomonadota</taxon>
        <taxon>Alphaproteobacteria</taxon>
        <taxon>Maricaulales</taxon>
        <taxon>Robiginitomaculaceae</taxon>
    </lineage>
</organism>
<name>A0A420WF03_9PROT</name>
<accession>A0A420WF03</accession>
<keyword evidence="2" id="KW-1185">Reference proteome</keyword>
<proteinExistence type="predicted"/>
<dbReference type="AlphaFoldDB" id="A0A420WF03"/>
<reference evidence="1 2" key="1">
    <citation type="submission" date="2018-10" db="EMBL/GenBank/DDBJ databases">
        <title>Genomic Encyclopedia of Type Strains, Phase IV (KMG-IV): sequencing the most valuable type-strain genomes for metagenomic binning, comparative biology and taxonomic classification.</title>
        <authorList>
            <person name="Goeker M."/>
        </authorList>
    </citation>
    <scope>NUCLEOTIDE SEQUENCE [LARGE SCALE GENOMIC DNA]</scope>
    <source>
        <strain evidence="1 2">DSM 22008</strain>
    </source>
</reference>
<sequence>MKQHAEIESEFKEGLTHRVVAVIRSIESTAGWDHSSKQNETYLYILRAAQNVGCLEPFSKEQSALNNYLQFKKAGRKMCDYAWRLLAQSQ</sequence>
<dbReference type="Proteomes" id="UP000282211">
    <property type="component" value="Unassembled WGS sequence"/>
</dbReference>
<evidence type="ECO:0000313" key="1">
    <source>
        <dbReference type="EMBL" id="RKQ69549.1"/>
    </source>
</evidence>
<dbReference type="EMBL" id="RBII01000002">
    <property type="protein sequence ID" value="RKQ69549.1"/>
    <property type="molecule type" value="Genomic_DNA"/>
</dbReference>
<evidence type="ECO:0000313" key="2">
    <source>
        <dbReference type="Proteomes" id="UP000282211"/>
    </source>
</evidence>
<gene>
    <name evidence="1" type="ORF">DES40_2350</name>
</gene>